<dbReference type="AlphaFoldDB" id="A0A445EG35"/>
<comment type="caution">
    <text evidence="2">The sequence shown here is derived from an EMBL/GenBank/DDBJ whole genome shotgun (WGS) entry which is preliminary data.</text>
</comment>
<protein>
    <submittedName>
        <fullName evidence="2">Uncharacterized protein</fullName>
    </submittedName>
</protein>
<feature type="region of interest" description="Disordered" evidence="1">
    <location>
        <begin position="131"/>
        <end position="156"/>
    </location>
</feature>
<dbReference type="EMBL" id="SDMP01000002">
    <property type="protein sequence ID" value="RYR74223.1"/>
    <property type="molecule type" value="Genomic_DNA"/>
</dbReference>
<name>A0A445EG35_ARAHY</name>
<evidence type="ECO:0000256" key="1">
    <source>
        <dbReference type="SAM" id="MobiDB-lite"/>
    </source>
</evidence>
<accession>A0A445EG35</accession>
<dbReference type="Proteomes" id="UP000289738">
    <property type="component" value="Chromosome A02"/>
</dbReference>
<organism evidence="2 3">
    <name type="scientific">Arachis hypogaea</name>
    <name type="common">Peanut</name>
    <dbReference type="NCBI Taxonomy" id="3818"/>
    <lineage>
        <taxon>Eukaryota</taxon>
        <taxon>Viridiplantae</taxon>
        <taxon>Streptophyta</taxon>
        <taxon>Embryophyta</taxon>
        <taxon>Tracheophyta</taxon>
        <taxon>Spermatophyta</taxon>
        <taxon>Magnoliopsida</taxon>
        <taxon>eudicotyledons</taxon>
        <taxon>Gunneridae</taxon>
        <taxon>Pentapetalae</taxon>
        <taxon>rosids</taxon>
        <taxon>fabids</taxon>
        <taxon>Fabales</taxon>
        <taxon>Fabaceae</taxon>
        <taxon>Papilionoideae</taxon>
        <taxon>50 kb inversion clade</taxon>
        <taxon>dalbergioids sensu lato</taxon>
        <taxon>Dalbergieae</taxon>
        <taxon>Pterocarpus clade</taxon>
        <taxon>Arachis</taxon>
    </lineage>
</organism>
<evidence type="ECO:0000313" key="3">
    <source>
        <dbReference type="Proteomes" id="UP000289738"/>
    </source>
</evidence>
<gene>
    <name evidence="2" type="ORF">Ahy_A02g008858</name>
</gene>
<sequence length="236" mass="26149">MVVLQASRCAASPVTTTVVAGCCRDTTPCLNANLCHLSSVLEPLLHSCCHRRFNGIVLAFHPNPIRCPFSGNFGLEVCFQNYSFVAVCVLPHVDVVLYGFIRIRHLQCKIVSMISGDEIYDGLDGAAAIGGSEEDSMDKDNPLRPNKVSLKEKEHGGESVERVPQKYGRITGRIMWQMNRTNKFSVLERMTDEAWTLGLKAWGELDTADDVESRENSLIEGKPESCPWISMTGDEL</sequence>
<evidence type="ECO:0000313" key="2">
    <source>
        <dbReference type="EMBL" id="RYR74223.1"/>
    </source>
</evidence>
<keyword evidence="3" id="KW-1185">Reference proteome</keyword>
<reference evidence="2 3" key="1">
    <citation type="submission" date="2019-01" db="EMBL/GenBank/DDBJ databases">
        <title>Sequencing of cultivated peanut Arachis hypogaea provides insights into genome evolution and oil improvement.</title>
        <authorList>
            <person name="Chen X."/>
        </authorList>
    </citation>
    <scope>NUCLEOTIDE SEQUENCE [LARGE SCALE GENOMIC DNA]</scope>
    <source>
        <strain evidence="3">cv. Fuhuasheng</strain>
        <tissue evidence="2">Leaves</tissue>
    </source>
</reference>
<proteinExistence type="predicted"/>
<dbReference type="STRING" id="3818.A0A445EG35"/>